<dbReference type="InterPro" id="IPR043129">
    <property type="entry name" value="ATPase_NBD"/>
</dbReference>
<dbReference type="AlphaFoldDB" id="A0A9P5MQY9"/>
<dbReference type="Pfam" id="PF00012">
    <property type="entry name" value="HSP70"/>
    <property type="match status" value="2"/>
</dbReference>
<evidence type="ECO:0000256" key="3">
    <source>
        <dbReference type="SAM" id="MobiDB-lite"/>
    </source>
</evidence>
<dbReference type="EMBL" id="WHVB01000021">
    <property type="protein sequence ID" value="KAF8472268.1"/>
    <property type="molecule type" value="Genomic_DNA"/>
</dbReference>
<keyword evidence="2" id="KW-0067">ATP-binding</keyword>
<dbReference type="OrthoDB" id="29851at2759"/>
<dbReference type="GO" id="GO:0005829">
    <property type="term" value="C:cytosol"/>
    <property type="evidence" value="ECO:0007669"/>
    <property type="project" value="TreeGrafter"/>
</dbReference>
<accession>A0A9P5MQY9</accession>
<name>A0A9P5MQY9_9AGAM</name>
<evidence type="ECO:0000256" key="2">
    <source>
        <dbReference type="ARBA" id="ARBA00022840"/>
    </source>
</evidence>
<dbReference type="GO" id="GO:0005634">
    <property type="term" value="C:nucleus"/>
    <property type="evidence" value="ECO:0007669"/>
    <property type="project" value="TreeGrafter"/>
</dbReference>
<keyword evidence="1" id="KW-0547">Nucleotide-binding</keyword>
<dbReference type="SUPFAM" id="SSF53067">
    <property type="entry name" value="Actin-like ATPase domain"/>
    <property type="match status" value="2"/>
</dbReference>
<dbReference type="InterPro" id="IPR013126">
    <property type="entry name" value="Hsp_70_fam"/>
</dbReference>
<evidence type="ECO:0000313" key="4">
    <source>
        <dbReference type="EMBL" id="KAF8472268.1"/>
    </source>
</evidence>
<gene>
    <name evidence="4" type="ORF">DFH94DRAFT_767685</name>
</gene>
<dbReference type="Gene3D" id="3.30.420.40">
    <property type="match status" value="2"/>
</dbReference>
<proteinExistence type="predicted"/>
<feature type="compositionally biased region" description="Acidic residues" evidence="3">
    <location>
        <begin position="574"/>
        <end position="589"/>
    </location>
</feature>
<reference evidence="4" key="2">
    <citation type="journal article" date="2020" name="Nat. Commun.">
        <title>Large-scale genome sequencing of mycorrhizal fungi provides insights into the early evolution of symbiotic traits.</title>
        <authorList>
            <person name="Miyauchi S."/>
            <person name="Kiss E."/>
            <person name="Kuo A."/>
            <person name="Drula E."/>
            <person name="Kohler A."/>
            <person name="Sanchez-Garcia M."/>
            <person name="Morin E."/>
            <person name="Andreopoulos B."/>
            <person name="Barry K.W."/>
            <person name="Bonito G."/>
            <person name="Buee M."/>
            <person name="Carver A."/>
            <person name="Chen C."/>
            <person name="Cichocki N."/>
            <person name="Clum A."/>
            <person name="Culley D."/>
            <person name="Crous P.W."/>
            <person name="Fauchery L."/>
            <person name="Girlanda M."/>
            <person name="Hayes R.D."/>
            <person name="Keri Z."/>
            <person name="LaButti K."/>
            <person name="Lipzen A."/>
            <person name="Lombard V."/>
            <person name="Magnuson J."/>
            <person name="Maillard F."/>
            <person name="Murat C."/>
            <person name="Nolan M."/>
            <person name="Ohm R.A."/>
            <person name="Pangilinan J."/>
            <person name="Pereira M.F."/>
            <person name="Perotto S."/>
            <person name="Peter M."/>
            <person name="Pfister S."/>
            <person name="Riley R."/>
            <person name="Sitrit Y."/>
            <person name="Stielow J.B."/>
            <person name="Szollosi G."/>
            <person name="Zifcakova L."/>
            <person name="Stursova M."/>
            <person name="Spatafora J.W."/>
            <person name="Tedersoo L."/>
            <person name="Vaario L.M."/>
            <person name="Yamada A."/>
            <person name="Yan M."/>
            <person name="Wang P."/>
            <person name="Xu J."/>
            <person name="Bruns T."/>
            <person name="Baldrian P."/>
            <person name="Vilgalys R."/>
            <person name="Dunand C."/>
            <person name="Henrissat B."/>
            <person name="Grigoriev I.V."/>
            <person name="Hibbett D."/>
            <person name="Nagy L.G."/>
            <person name="Martin F.M."/>
        </authorList>
    </citation>
    <scope>NUCLEOTIDE SEQUENCE</scope>
    <source>
        <strain evidence="4">Prilba</strain>
    </source>
</reference>
<protein>
    <submittedName>
        <fullName evidence="4">Hsp70 protein-domain-containing protein</fullName>
    </submittedName>
</protein>
<dbReference type="PANTHER" id="PTHR45639:SF32">
    <property type="entry name" value="HEAT SHOCK PROTEIN PDR13"/>
    <property type="match status" value="1"/>
</dbReference>
<dbReference type="GO" id="GO:0140662">
    <property type="term" value="F:ATP-dependent protein folding chaperone"/>
    <property type="evidence" value="ECO:0007669"/>
    <property type="project" value="InterPro"/>
</dbReference>
<feature type="compositionally biased region" description="Polar residues" evidence="3">
    <location>
        <begin position="143"/>
        <end position="158"/>
    </location>
</feature>
<evidence type="ECO:0000256" key="1">
    <source>
        <dbReference type="ARBA" id="ARBA00022741"/>
    </source>
</evidence>
<dbReference type="Gene3D" id="3.30.30.30">
    <property type="match status" value="1"/>
</dbReference>
<dbReference type="PANTHER" id="PTHR45639">
    <property type="entry name" value="HSC70CB, ISOFORM G-RELATED"/>
    <property type="match status" value="1"/>
</dbReference>
<feature type="region of interest" description="Disordered" evidence="3">
    <location>
        <begin position="136"/>
        <end position="160"/>
    </location>
</feature>
<sequence>MSLNGQVPNGSAQAPIEIPSLQTVIGINFGNSFASIAVLTKEGLAECIANEDGERQIACAISFHGEETYIGNEAKQQLVKNSANTIIGFRNLLGKKFSELPKDRSTSSAPVIQHPEVPDTPAYKVQVLLPAPSPLSPAASSLQTPRTNNTPAASQFATPRSEPIPAERVLTPADVTTLFLRSLLQSAEAFLGKPVDGAVLTVPGWFAPVQLEALREAASAAGIRVLQLLEDAGAAALCASANVSTIATTDVGPDRTQLVVDLGASSSSLSLLAVRQGLFHHLTQPAHHLEDVGGDVIDDRLLKFFAKDFTKKTSVPLKVAPAASDAVADLRAEARLRLALLHTKRTVAASSVGSGSSTATCAVESLKDGLDYTGSINRMRFDMEAAPIYASVVARAGELIQRAGLDWVQVDEVVYAGGSSCLPGLDATLAVRLRKNATTPFFTGTVAGGGIGDPTTILARGAALQARLLAEIGGGTAVEDERVRKAFEHESEHVEVKATARTIGVLFPEAAESGGLGGQWIGGIQAETAVPARRTYALEVDLGEYDVGGEKLVGLEVWEVKEGVKVEKVKPPKDEDEAPESEDEDEEEEVEVAERTISKEVYLGALAVRARQGRKRGSGWRASIEVQFLIEASGKLQVSAYETGNDGTKDVIVLG</sequence>
<organism evidence="4 5">
    <name type="scientific">Russula ochroleuca</name>
    <dbReference type="NCBI Taxonomy" id="152965"/>
    <lineage>
        <taxon>Eukaryota</taxon>
        <taxon>Fungi</taxon>
        <taxon>Dikarya</taxon>
        <taxon>Basidiomycota</taxon>
        <taxon>Agaricomycotina</taxon>
        <taxon>Agaricomycetes</taxon>
        <taxon>Russulales</taxon>
        <taxon>Russulaceae</taxon>
        <taxon>Russula</taxon>
    </lineage>
</organism>
<dbReference type="GO" id="GO:0005524">
    <property type="term" value="F:ATP binding"/>
    <property type="evidence" value="ECO:0007669"/>
    <property type="project" value="UniProtKB-KW"/>
</dbReference>
<dbReference type="Gene3D" id="3.90.640.10">
    <property type="entry name" value="Actin, Chain A, domain 4"/>
    <property type="match status" value="1"/>
</dbReference>
<comment type="caution">
    <text evidence="4">The sequence shown here is derived from an EMBL/GenBank/DDBJ whole genome shotgun (WGS) entry which is preliminary data.</text>
</comment>
<evidence type="ECO:0000313" key="5">
    <source>
        <dbReference type="Proteomes" id="UP000759537"/>
    </source>
</evidence>
<reference evidence="4" key="1">
    <citation type="submission" date="2019-10" db="EMBL/GenBank/DDBJ databases">
        <authorList>
            <consortium name="DOE Joint Genome Institute"/>
            <person name="Kuo A."/>
            <person name="Miyauchi S."/>
            <person name="Kiss E."/>
            <person name="Drula E."/>
            <person name="Kohler A."/>
            <person name="Sanchez-Garcia M."/>
            <person name="Andreopoulos B."/>
            <person name="Barry K.W."/>
            <person name="Bonito G."/>
            <person name="Buee M."/>
            <person name="Carver A."/>
            <person name="Chen C."/>
            <person name="Cichocki N."/>
            <person name="Clum A."/>
            <person name="Culley D."/>
            <person name="Crous P.W."/>
            <person name="Fauchery L."/>
            <person name="Girlanda M."/>
            <person name="Hayes R."/>
            <person name="Keri Z."/>
            <person name="LaButti K."/>
            <person name="Lipzen A."/>
            <person name="Lombard V."/>
            <person name="Magnuson J."/>
            <person name="Maillard F."/>
            <person name="Morin E."/>
            <person name="Murat C."/>
            <person name="Nolan M."/>
            <person name="Ohm R."/>
            <person name="Pangilinan J."/>
            <person name="Pereira M."/>
            <person name="Perotto S."/>
            <person name="Peter M."/>
            <person name="Riley R."/>
            <person name="Sitrit Y."/>
            <person name="Stielow B."/>
            <person name="Szollosi G."/>
            <person name="Zifcakova L."/>
            <person name="Stursova M."/>
            <person name="Spatafora J.W."/>
            <person name="Tedersoo L."/>
            <person name="Vaario L.-M."/>
            <person name="Yamada A."/>
            <person name="Yan M."/>
            <person name="Wang P."/>
            <person name="Xu J."/>
            <person name="Bruns T."/>
            <person name="Baldrian P."/>
            <person name="Vilgalys R."/>
            <person name="Henrissat B."/>
            <person name="Grigoriev I.V."/>
            <person name="Hibbett D."/>
            <person name="Nagy L.G."/>
            <person name="Martin F.M."/>
        </authorList>
    </citation>
    <scope>NUCLEOTIDE SEQUENCE</scope>
    <source>
        <strain evidence="4">Prilba</strain>
    </source>
</reference>
<keyword evidence="5" id="KW-1185">Reference proteome</keyword>
<feature type="region of interest" description="Disordered" evidence="3">
    <location>
        <begin position="569"/>
        <end position="589"/>
    </location>
</feature>
<dbReference type="Proteomes" id="UP000759537">
    <property type="component" value="Unassembled WGS sequence"/>
</dbReference>